<dbReference type="SUPFAM" id="SSF49785">
    <property type="entry name" value="Galactose-binding domain-like"/>
    <property type="match status" value="1"/>
</dbReference>
<keyword evidence="2" id="KW-1133">Transmembrane helix</keyword>
<feature type="transmembrane region" description="Helical" evidence="2">
    <location>
        <begin position="52"/>
        <end position="73"/>
    </location>
</feature>
<dbReference type="InterPro" id="IPR057561">
    <property type="entry name" value="NADase_transloc"/>
</dbReference>
<name>A0A1I0BSI0_9FIRM</name>
<proteinExistence type="predicted"/>
<dbReference type="Pfam" id="PF25302">
    <property type="entry name" value="NADase_transloc"/>
    <property type="match status" value="1"/>
</dbReference>
<feature type="region of interest" description="Disordered" evidence="1">
    <location>
        <begin position="88"/>
        <end position="155"/>
    </location>
</feature>
<dbReference type="Pfam" id="PF13240">
    <property type="entry name" value="Zn_Ribbon_1"/>
    <property type="match status" value="1"/>
</dbReference>
<evidence type="ECO:0000313" key="6">
    <source>
        <dbReference type="Proteomes" id="UP000198508"/>
    </source>
</evidence>
<evidence type="ECO:0000313" key="5">
    <source>
        <dbReference type="EMBL" id="SET10031.1"/>
    </source>
</evidence>
<keyword evidence="2" id="KW-0812">Transmembrane</keyword>
<organism evidence="5 6">
    <name type="scientific">Enterocloster lavalensis</name>
    <dbReference type="NCBI Taxonomy" id="460384"/>
    <lineage>
        <taxon>Bacteria</taxon>
        <taxon>Bacillati</taxon>
        <taxon>Bacillota</taxon>
        <taxon>Clostridia</taxon>
        <taxon>Lachnospirales</taxon>
        <taxon>Lachnospiraceae</taxon>
        <taxon>Enterocloster</taxon>
    </lineage>
</organism>
<feature type="region of interest" description="Disordered" evidence="1">
    <location>
        <begin position="24"/>
        <end position="49"/>
    </location>
</feature>
<dbReference type="InterPro" id="IPR008979">
    <property type="entry name" value="Galactose-bd-like_sf"/>
</dbReference>
<dbReference type="RefSeq" id="WP_092360736.1">
    <property type="nucleotide sequence ID" value="NZ_FOIM01000002.1"/>
</dbReference>
<dbReference type="EMBL" id="FOIM01000002">
    <property type="protein sequence ID" value="SET10031.1"/>
    <property type="molecule type" value="Genomic_DNA"/>
</dbReference>
<gene>
    <name evidence="5" type="ORF">SAMN05216313_102113</name>
</gene>
<dbReference type="STRING" id="460384.SAMN05216313_102113"/>
<evidence type="ECO:0000256" key="1">
    <source>
        <dbReference type="SAM" id="MobiDB-lite"/>
    </source>
</evidence>
<dbReference type="Proteomes" id="UP000198508">
    <property type="component" value="Unassembled WGS sequence"/>
</dbReference>
<reference evidence="6" key="1">
    <citation type="submission" date="2016-10" db="EMBL/GenBank/DDBJ databases">
        <authorList>
            <person name="Varghese N."/>
            <person name="Submissions S."/>
        </authorList>
    </citation>
    <scope>NUCLEOTIDE SEQUENCE [LARGE SCALE GENOMIC DNA]</scope>
    <source>
        <strain evidence="6">NLAE-zl-G277</strain>
    </source>
</reference>
<dbReference type="NCBIfam" id="NF047619">
    <property type="entry name" value="NADase_discoid"/>
    <property type="match status" value="1"/>
</dbReference>
<dbReference type="InterPro" id="IPR026870">
    <property type="entry name" value="Zinc_ribbon_dom"/>
</dbReference>
<feature type="compositionally biased region" description="Basic and acidic residues" evidence="1">
    <location>
        <begin position="89"/>
        <end position="114"/>
    </location>
</feature>
<dbReference type="AlphaFoldDB" id="A0A1I0BSI0"/>
<sequence>MFCKNCGTPMKDGAKFCPKCGARQEAADQGRMEQASTAAPSPKKPGKPKKKFPIWLLIIPICLVIGILAAFMAPKVLDAISGKGGTETEIAKDEDKNWDSGKKEDDQPEKKEETEASETETSAEETTPAQTEEETTAAQTTAAAPETTSAWLLDGSPDLTGYARVGIIQSGSTSNIEQENNQNGPEMAVDGDEVTSWQEGVEGPGIGETIYYKLDQEQPITYLTFKLGNWRNEKYFYGNNRPRTLTITLDDYSFQITFPAEQREYVVQVDPPYPASYIEYRIDDVYKGSSYDDTCIAELGMYCKVGE</sequence>
<evidence type="ECO:0000256" key="2">
    <source>
        <dbReference type="SAM" id="Phobius"/>
    </source>
</evidence>
<keyword evidence="6" id="KW-1185">Reference proteome</keyword>
<dbReference type="Gene3D" id="2.60.120.260">
    <property type="entry name" value="Galactose-binding domain-like"/>
    <property type="match status" value="1"/>
</dbReference>
<evidence type="ECO:0000259" key="3">
    <source>
        <dbReference type="Pfam" id="PF13240"/>
    </source>
</evidence>
<protein>
    <submittedName>
        <fullName evidence="5">Zinc-ribbon domain-containing protein</fullName>
    </submittedName>
</protein>
<accession>A0A1I0BSI0</accession>
<keyword evidence="2" id="KW-0472">Membrane</keyword>
<feature type="domain" description="NAD glycohydrolase translocation F5/8 type C" evidence="4">
    <location>
        <begin position="167"/>
        <end position="299"/>
    </location>
</feature>
<feature type="domain" description="Zinc-ribbon" evidence="3">
    <location>
        <begin position="2"/>
        <end position="23"/>
    </location>
</feature>
<evidence type="ECO:0000259" key="4">
    <source>
        <dbReference type="Pfam" id="PF25302"/>
    </source>
</evidence>
<feature type="compositionally biased region" description="Low complexity" evidence="1">
    <location>
        <begin position="124"/>
        <end position="150"/>
    </location>
</feature>